<dbReference type="Proteomes" id="UP000316093">
    <property type="component" value="Chromosome"/>
</dbReference>
<accession>A0A4Y5Z5Y1</accession>
<dbReference type="OrthoDB" id="9834531at2"/>
<dbReference type="RefSeq" id="WP_139982864.1">
    <property type="nucleotide sequence ID" value="NZ_CP041046.1"/>
</dbReference>
<dbReference type="KEGG" id="lpy:FIV34_11550"/>
<gene>
    <name evidence="1" type="ORF">FIV34_11550</name>
</gene>
<evidence type="ECO:0000313" key="2">
    <source>
        <dbReference type="Proteomes" id="UP000316093"/>
    </source>
</evidence>
<dbReference type="AlphaFoldDB" id="A0A4Y5Z5Y1"/>
<name>A0A4Y5Z5Y1_9GAMM</name>
<evidence type="ECO:0000313" key="1">
    <source>
        <dbReference type="EMBL" id="QDE39795.1"/>
    </source>
</evidence>
<protein>
    <submittedName>
        <fullName evidence="1">Uncharacterized protein</fullName>
    </submittedName>
</protein>
<dbReference type="EMBL" id="CP041046">
    <property type="protein sequence ID" value="QDE39795.1"/>
    <property type="molecule type" value="Genomic_DNA"/>
</dbReference>
<keyword evidence="2" id="KW-1185">Reference proteome</keyword>
<sequence length="176" mass="18099">MRELNIAELSQVYGGDAAEEQFEVLAKAAIDLAAEGGLDSGVAGKLFTSLDYANLSANVNSLQFQYLENDYNTFIAYGEHAPPAQYFEIVHPENIDWNAYSNGGHASAADAINAMFHDVVTNHHLAIDPNGNQAGTGGDGGGGDGGYYADGGGYYGDGGGDSGGGDGTVTVGPIQS</sequence>
<reference evidence="1 2" key="1">
    <citation type="submission" date="2019-06" db="EMBL/GenBank/DDBJ databases">
        <title>A complete genome sequence for Luteibacter pinisoli MAH-14.</title>
        <authorList>
            <person name="Baltrus D.A."/>
        </authorList>
    </citation>
    <scope>NUCLEOTIDE SEQUENCE [LARGE SCALE GENOMIC DNA]</scope>
    <source>
        <strain evidence="1 2">MAH-14</strain>
    </source>
</reference>
<organism evidence="1 2">
    <name type="scientific">Luteibacter pinisoli</name>
    <dbReference type="NCBI Taxonomy" id="2589080"/>
    <lineage>
        <taxon>Bacteria</taxon>
        <taxon>Pseudomonadati</taxon>
        <taxon>Pseudomonadota</taxon>
        <taxon>Gammaproteobacteria</taxon>
        <taxon>Lysobacterales</taxon>
        <taxon>Rhodanobacteraceae</taxon>
        <taxon>Luteibacter</taxon>
    </lineage>
</organism>
<proteinExistence type="predicted"/>